<feature type="compositionally biased region" description="Low complexity" evidence="1">
    <location>
        <begin position="296"/>
        <end position="313"/>
    </location>
</feature>
<organism evidence="2">
    <name type="scientific">Myoviridae sp. ct5xZ3</name>
    <dbReference type="NCBI Taxonomy" id="2827601"/>
    <lineage>
        <taxon>Viruses</taxon>
        <taxon>Duplodnaviria</taxon>
        <taxon>Heunggongvirae</taxon>
        <taxon>Uroviricota</taxon>
        <taxon>Caudoviricetes</taxon>
    </lineage>
</organism>
<accession>A0A8S5RRV0</accession>
<dbReference type="EMBL" id="BK057794">
    <property type="protein sequence ID" value="DAE92091.1"/>
    <property type="molecule type" value="Genomic_DNA"/>
</dbReference>
<evidence type="ECO:0000256" key="1">
    <source>
        <dbReference type="SAM" id="MobiDB-lite"/>
    </source>
</evidence>
<sequence length="380" mass="40896">MSEKNFYRTYTLKAGKMKGQGFEIGTINSPTQECLHISFSIEKSNSESANTSKIQIWNLSKSSLAILDQKDAIVELKAGYDNNNALALVGNITSAITTSDNADRMTEIEVVDGRVALRDGTATISINGSVNCKDVYKRLADAMGASIVFAKDLSFVTLPNGFSFVGQARTGLQKLAACCKHSWSIQNGVIQVTWPGRAISTKGYLLNSESGLIGTPKKITISESSKDKKSRTGWEVTYLMNCAIGVNNIVRIESDTANGYYLVHKVTIDGDNMEGDWQCTAQVLVIKEEPKKDKAAASSSSGKKGSSSKSSRGNIKKGDKVKVTRTVKQGSKTKGYQYSGGMFTCYHSVYDVIQVKGDRVLIGIGSTVTAAVKAADLAKA</sequence>
<evidence type="ECO:0000313" key="2">
    <source>
        <dbReference type="EMBL" id="DAE92091.1"/>
    </source>
</evidence>
<protein>
    <submittedName>
        <fullName evidence="2">Tail protein</fullName>
    </submittedName>
</protein>
<feature type="region of interest" description="Disordered" evidence="1">
    <location>
        <begin position="294"/>
        <end position="324"/>
    </location>
</feature>
<reference evidence="2" key="1">
    <citation type="journal article" date="2021" name="Proc. Natl. Acad. Sci. U.S.A.">
        <title>A Catalog of Tens of Thousands of Viruses from Human Metagenomes Reveals Hidden Associations with Chronic Diseases.</title>
        <authorList>
            <person name="Tisza M.J."/>
            <person name="Buck C.B."/>
        </authorList>
    </citation>
    <scope>NUCLEOTIDE SEQUENCE</scope>
    <source>
        <strain evidence="2">Ct5xZ3</strain>
    </source>
</reference>
<dbReference type="NCBIfam" id="NF047561">
    <property type="entry name" value="orf58_phage_fam"/>
    <property type="match status" value="1"/>
</dbReference>
<name>A0A8S5RRV0_9CAUD</name>
<proteinExistence type="predicted"/>